<dbReference type="PATRIC" id="fig|56193.3.peg.2997"/>
<evidence type="ECO:0000256" key="2">
    <source>
        <dbReference type="ARBA" id="ARBA00023015"/>
    </source>
</evidence>
<dbReference type="InterPro" id="IPR050950">
    <property type="entry name" value="HTH-type_LysR_regulators"/>
</dbReference>
<dbReference type="Proteomes" id="UP000033874">
    <property type="component" value="Unassembled WGS sequence"/>
</dbReference>
<dbReference type="STRING" id="56193.YP76_14360"/>
<dbReference type="InterPro" id="IPR036390">
    <property type="entry name" value="WH_DNA-bd_sf"/>
</dbReference>
<feature type="coiled-coil region" evidence="5">
    <location>
        <begin position="61"/>
        <end position="88"/>
    </location>
</feature>
<keyword evidence="5" id="KW-0175">Coiled coil</keyword>
<evidence type="ECO:0000313" key="7">
    <source>
        <dbReference type="EMBL" id="KKW91565.1"/>
    </source>
</evidence>
<protein>
    <recommendedName>
        <fullName evidence="6">HTH lysR-type domain-containing protein</fullName>
    </recommendedName>
</protein>
<evidence type="ECO:0000256" key="1">
    <source>
        <dbReference type="ARBA" id="ARBA00009437"/>
    </source>
</evidence>
<dbReference type="PANTHER" id="PTHR30419">
    <property type="entry name" value="HTH-TYPE TRANSCRIPTIONAL REGULATOR YBHD"/>
    <property type="match status" value="1"/>
</dbReference>
<name>A0A0M3ANZ4_9SPHN</name>
<keyword evidence="3" id="KW-0238">DNA-binding</keyword>
<dbReference type="GO" id="GO:0005829">
    <property type="term" value="C:cytosol"/>
    <property type="evidence" value="ECO:0007669"/>
    <property type="project" value="TreeGrafter"/>
</dbReference>
<sequence length="307" mass="34512">MKLTHFRDLLAVVQTGSLRAASRHLNIAQPVITRSIRELENELGQVLLERHSKGATLTPVGERFVRRIESVQSEIQRAKEEVSQWAGDYTGQVSIGLSPLTCMTLWPPAISTFNRQYPDAVTKMQVTLFKPVEQKLLEGTLDFWIGSIQKDSISQRFTVELLMQHDRRIAARRGHPLLDAKSFDDLVGANWVRPSLDDRSAESDLEEIFTARGLPLPKVAVESSSMLSILLTVANTNLLTFLPDQMFQLMPIAQFCAPLENIPPLSSDPICLVYRLGLPLTPLAERLSDLIRKAAHNYTLNMQMQDL</sequence>
<dbReference type="Gene3D" id="1.10.10.10">
    <property type="entry name" value="Winged helix-like DNA-binding domain superfamily/Winged helix DNA-binding domain"/>
    <property type="match status" value="1"/>
</dbReference>
<dbReference type="Pfam" id="PF03466">
    <property type="entry name" value="LysR_substrate"/>
    <property type="match status" value="1"/>
</dbReference>
<evidence type="ECO:0000256" key="5">
    <source>
        <dbReference type="SAM" id="Coils"/>
    </source>
</evidence>
<organism evidence="7 8">
    <name type="scientific">Sphingobium chungbukense</name>
    <dbReference type="NCBI Taxonomy" id="56193"/>
    <lineage>
        <taxon>Bacteria</taxon>
        <taxon>Pseudomonadati</taxon>
        <taxon>Pseudomonadota</taxon>
        <taxon>Alphaproteobacteria</taxon>
        <taxon>Sphingomonadales</taxon>
        <taxon>Sphingomonadaceae</taxon>
        <taxon>Sphingobium</taxon>
    </lineage>
</organism>
<dbReference type="FunFam" id="1.10.10.10:FF:000001">
    <property type="entry name" value="LysR family transcriptional regulator"/>
    <property type="match status" value="1"/>
</dbReference>
<evidence type="ECO:0000313" key="8">
    <source>
        <dbReference type="Proteomes" id="UP000033874"/>
    </source>
</evidence>
<evidence type="ECO:0000256" key="4">
    <source>
        <dbReference type="ARBA" id="ARBA00023163"/>
    </source>
</evidence>
<dbReference type="RefSeq" id="WP_046764292.1">
    <property type="nucleotide sequence ID" value="NZ_LBIC01000006.1"/>
</dbReference>
<feature type="domain" description="HTH lysR-type" evidence="6">
    <location>
        <begin position="1"/>
        <end position="58"/>
    </location>
</feature>
<dbReference type="GO" id="GO:0003700">
    <property type="term" value="F:DNA-binding transcription factor activity"/>
    <property type="evidence" value="ECO:0007669"/>
    <property type="project" value="InterPro"/>
</dbReference>
<dbReference type="EMBL" id="LBIC01000006">
    <property type="protein sequence ID" value="KKW91565.1"/>
    <property type="molecule type" value="Genomic_DNA"/>
</dbReference>
<dbReference type="PANTHER" id="PTHR30419:SF8">
    <property type="entry name" value="NITROGEN ASSIMILATION TRANSCRIPTIONAL ACTIVATOR-RELATED"/>
    <property type="match status" value="1"/>
</dbReference>
<dbReference type="AlphaFoldDB" id="A0A0M3ANZ4"/>
<dbReference type="Pfam" id="PF00126">
    <property type="entry name" value="HTH_1"/>
    <property type="match status" value="1"/>
</dbReference>
<proteinExistence type="inferred from homology"/>
<dbReference type="Gene3D" id="3.40.190.290">
    <property type="match status" value="1"/>
</dbReference>
<keyword evidence="2" id="KW-0805">Transcription regulation</keyword>
<dbReference type="InterPro" id="IPR036388">
    <property type="entry name" value="WH-like_DNA-bd_sf"/>
</dbReference>
<evidence type="ECO:0000256" key="3">
    <source>
        <dbReference type="ARBA" id="ARBA00023125"/>
    </source>
</evidence>
<evidence type="ECO:0000259" key="6">
    <source>
        <dbReference type="PROSITE" id="PS50931"/>
    </source>
</evidence>
<keyword evidence="4" id="KW-0804">Transcription</keyword>
<dbReference type="GO" id="GO:0003677">
    <property type="term" value="F:DNA binding"/>
    <property type="evidence" value="ECO:0007669"/>
    <property type="project" value="UniProtKB-KW"/>
</dbReference>
<dbReference type="PROSITE" id="PS50931">
    <property type="entry name" value="HTH_LYSR"/>
    <property type="match status" value="1"/>
</dbReference>
<keyword evidence="8" id="KW-1185">Reference proteome</keyword>
<dbReference type="InterPro" id="IPR000847">
    <property type="entry name" value="LysR_HTH_N"/>
</dbReference>
<dbReference type="SUPFAM" id="SSF53850">
    <property type="entry name" value="Periplasmic binding protein-like II"/>
    <property type="match status" value="1"/>
</dbReference>
<comment type="similarity">
    <text evidence="1">Belongs to the LysR transcriptional regulatory family.</text>
</comment>
<dbReference type="PRINTS" id="PR00039">
    <property type="entry name" value="HTHLYSR"/>
</dbReference>
<dbReference type="SUPFAM" id="SSF46785">
    <property type="entry name" value="Winged helix' DNA-binding domain"/>
    <property type="match status" value="1"/>
</dbReference>
<gene>
    <name evidence="7" type="ORF">YP76_14360</name>
</gene>
<accession>A0A0M3ANZ4</accession>
<comment type="caution">
    <text evidence="7">The sequence shown here is derived from an EMBL/GenBank/DDBJ whole genome shotgun (WGS) entry which is preliminary data.</text>
</comment>
<reference evidence="7 8" key="1">
    <citation type="submission" date="2015-04" db="EMBL/GenBank/DDBJ databases">
        <title>Genome sequence of aromatic hydrocarbons-degrading Sphingobium chungbukense DJ77.</title>
        <authorList>
            <person name="Kim Y.-C."/>
            <person name="Chae J.-C."/>
        </authorList>
    </citation>
    <scope>NUCLEOTIDE SEQUENCE [LARGE SCALE GENOMIC DNA]</scope>
    <source>
        <strain evidence="7 8">DJ77</strain>
    </source>
</reference>
<dbReference type="InterPro" id="IPR005119">
    <property type="entry name" value="LysR_subst-bd"/>
</dbReference>